<dbReference type="InterPro" id="IPR009562">
    <property type="entry name" value="DUF1178"/>
</dbReference>
<dbReference type="PIRSF" id="PIRSF032131">
    <property type="entry name" value="UCP032131"/>
    <property type="match status" value="1"/>
</dbReference>
<organism evidence="1 2">
    <name type="scientific">Paracoccus subflavus</name>
    <dbReference type="NCBI Taxonomy" id="2528244"/>
    <lineage>
        <taxon>Bacteria</taxon>
        <taxon>Pseudomonadati</taxon>
        <taxon>Pseudomonadota</taxon>
        <taxon>Alphaproteobacteria</taxon>
        <taxon>Rhodobacterales</taxon>
        <taxon>Paracoccaceae</taxon>
        <taxon>Paracoccus</taxon>
    </lineage>
</organism>
<dbReference type="RefSeq" id="WP_130991663.1">
    <property type="nucleotide sequence ID" value="NZ_SISK01000009.1"/>
</dbReference>
<dbReference type="Proteomes" id="UP000293520">
    <property type="component" value="Unassembled WGS sequence"/>
</dbReference>
<dbReference type="OrthoDB" id="9799894at2"/>
<dbReference type="AlphaFoldDB" id="A0A4Q9FXJ1"/>
<comment type="caution">
    <text evidence="1">The sequence shown here is derived from an EMBL/GenBank/DDBJ whole genome shotgun (WGS) entry which is preliminary data.</text>
</comment>
<keyword evidence="2" id="KW-1185">Reference proteome</keyword>
<accession>A0A4Q9FXJ1</accession>
<dbReference type="EMBL" id="SISK01000009">
    <property type="protein sequence ID" value="TBN38718.1"/>
    <property type="molecule type" value="Genomic_DNA"/>
</dbReference>
<evidence type="ECO:0000313" key="2">
    <source>
        <dbReference type="Proteomes" id="UP000293520"/>
    </source>
</evidence>
<reference evidence="1 2" key="1">
    <citation type="submission" date="2019-02" db="EMBL/GenBank/DDBJ databases">
        <title>Paracoccus subflavus sp. nov., isolated from marine sediment of the Pacific Ocean.</title>
        <authorList>
            <person name="Zhang G."/>
        </authorList>
    </citation>
    <scope>NUCLEOTIDE SEQUENCE [LARGE SCALE GENOMIC DNA]</scope>
    <source>
        <strain evidence="1 2">GY0581</strain>
    </source>
</reference>
<dbReference type="Pfam" id="PF06676">
    <property type="entry name" value="DUF1178"/>
    <property type="match status" value="1"/>
</dbReference>
<name>A0A4Q9FXJ1_9RHOB</name>
<gene>
    <name evidence="1" type="ORF">EYE42_12575</name>
</gene>
<proteinExistence type="predicted"/>
<evidence type="ECO:0000313" key="1">
    <source>
        <dbReference type="EMBL" id="TBN38718.1"/>
    </source>
</evidence>
<protein>
    <submittedName>
        <fullName evidence="1">DUF1178 family protein</fullName>
    </submittedName>
</protein>
<sequence>MIRYTLRCDKGHDFEGWFRSSDAFDTTHAAGHVACTQCGSVAVRKSLMAPAVPAQSGAEPRISPMEAALQALRREVEANSDYVGLKFADEARAIHEGRAPGRAIHGEARPEEARKLLEEGVPVAPLPFIPRQKAN</sequence>